<accession>A0A9P6ZG45</accession>
<dbReference type="Proteomes" id="UP000714275">
    <property type="component" value="Unassembled WGS sequence"/>
</dbReference>
<dbReference type="EMBL" id="JABBWD010000120">
    <property type="protein sequence ID" value="KAG1764691.1"/>
    <property type="molecule type" value="Genomic_DNA"/>
</dbReference>
<dbReference type="AlphaFoldDB" id="A0A9P6ZG45"/>
<sequence length="354" mass="38058">MVVSMFWYHKLMQEAFPDPRKPRQYVPVVFARQWPFVFDASVGPWQRCICSQQSLQVPKLLLQTPKLLLQALGNAASAVSKAASAGPKAASAVTKAASAGPKAASADTKAASAGPKAASPGPKAASAGPKAASAGPKAASAVSKAASAGPKLLLQYPFSPDFLPFLPPLSCWVAALAALTASPSNCLWCTGGEQCNRAELAVASGRAKRVLSRFLLRLHPSFGSRIHLTPPSSSCWLLKRPRGFADDNPRDLGLCENWRIWEGKGQGDTEDALARPVHRPLWKGAVNMERESIMLAYDKHCILEADSDYPRDGTTDAQEEFILEAAWTTLLKETGRSPDVIYTNVDLECLSVFE</sequence>
<proteinExistence type="predicted"/>
<evidence type="ECO:0000256" key="1">
    <source>
        <dbReference type="SAM" id="MobiDB-lite"/>
    </source>
</evidence>
<dbReference type="OrthoDB" id="3027520at2759"/>
<evidence type="ECO:0000313" key="2">
    <source>
        <dbReference type="EMBL" id="KAG1764691.1"/>
    </source>
</evidence>
<protein>
    <submittedName>
        <fullName evidence="2">Uncharacterized protein</fullName>
    </submittedName>
</protein>
<evidence type="ECO:0000313" key="3">
    <source>
        <dbReference type="Proteomes" id="UP000714275"/>
    </source>
</evidence>
<organism evidence="2 3">
    <name type="scientific">Suillus placidus</name>
    <dbReference type="NCBI Taxonomy" id="48579"/>
    <lineage>
        <taxon>Eukaryota</taxon>
        <taxon>Fungi</taxon>
        <taxon>Dikarya</taxon>
        <taxon>Basidiomycota</taxon>
        <taxon>Agaricomycotina</taxon>
        <taxon>Agaricomycetes</taxon>
        <taxon>Agaricomycetidae</taxon>
        <taxon>Boletales</taxon>
        <taxon>Suillineae</taxon>
        <taxon>Suillaceae</taxon>
        <taxon>Suillus</taxon>
    </lineage>
</organism>
<comment type="caution">
    <text evidence="2">The sequence shown here is derived from an EMBL/GenBank/DDBJ whole genome shotgun (WGS) entry which is preliminary data.</text>
</comment>
<gene>
    <name evidence="2" type="ORF">EV702DRAFT_1215288</name>
</gene>
<name>A0A9P6ZG45_9AGAM</name>
<reference evidence="2" key="1">
    <citation type="journal article" date="2020" name="New Phytol.">
        <title>Comparative genomics reveals dynamic genome evolution in host specialist ectomycorrhizal fungi.</title>
        <authorList>
            <person name="Lofgren L.A."/>
            <person name="Nguyen N.H."/>
            <person name="Vilgalys R."/>
            <person name="Ruytinx J."/>
            <person name="Liao H.L."/>
            <person name="Branco S."/>
            <person name="Kuo A."/>
            <person name="LaButti K."/>
            <person name="Lipzen A."/>
            <person name="Andreopoulos W."/>
            <person name="Pangilinan J."/>
            <person name="Riley R."/>
            <person name="Hundley H."/>
            <person name="Na H."/>
            <person name="Barry K."/>
            <person name="Grigoriev I.V."/>
            <person name="Stajich J.E."/>
            <person name="Kennedy P.G."/>
        </authorList>
    </citation>
    <scope>NUCLEOTIDE SEQUENCE</scope>
    <source>
        <strain evidence="2">DOB743</strain>
    </source>
</reference>
<feature type="region of interest" description="Disordered" evidence="1">
    <location>
        <begin position="104"/>
        <end position="132"/>
    </location>
</feature>
<keyword evidence="3" id="KW-1185">Reference proteome</keyword>